<proteinExistence type="inferred from homology"/>
<dbReference type="InterPro" id="IPR036661">
    <property type="entry name" value="Luciferase-like_sf"/>
</dbReference>
<dbReference type="PIRSF" id="PIRSF000337">
    <property type="entry name" value="NTA_MOA"/>
    <property type="match status" value="1"/>
</dbReference>
<dbReference type="Pfam" id="PF00296">
    <property type="entry name" value="Bac_luciferase"/>
    <property type="match status" value="1"/>
</dbReference>
<dbReference type="PANTHER" id="PTHR30011:SF16">
    <property type="entry name" value="C2H2 FINGER DOMAIN TRANSCRIPTION FACTOR (EUROFUNG)-RELATED"/>
    <property type="match status" value="1"/>
</dbReference>
<feature type="binding site" evidence="6">
    <location>
        <position position="158"/>
    </location>
    <ligand>
        <name>FMN</name>
        <dbReference type="ChEBI" id="CHEBI:58210"/>
    </ligand>
</feature>
<evidence type="ECO:0000256" key="1">
    <source>
        <dbReference type="ARBA" id="ARBA00022630"/>
    </source>
</evidence>
<feature type="binding site" evidence="6">
    <location>
        <position position="104"/>
    </location>
    <ligand>
        <name>FMN</name>
        <dbReference type="ChEBI" id="CHEBI:58210"/>
    </ligand>
</feature>
<evidence type="ECO:0000256" key="6">
    <source>
        <dbReference type="PIRSR" id="PIRSR000337-1"/>
    </source>
</evidence>
<reference evidence="8" key="1">
    <citation type="journal article" date="2015" name="Biotechnol. Lett.">
        <title>Isolation and characterization of an interactive culture of two Paenibacillus species with moderately thermophilic desulfurization ability.</title>
        <authorList>
            <person name="Wang J."/>
            <person name="Davaadelger B."/>
            <person name="Salazar J.K."/>
            <person name="Butler R.R.III."/>
            <person name="Pombert J.F."/>
            <person name="Kilbane J.J."/>
            <person name="Stark B.C."/>
        </authorList>
    </citation>
    <scope>NUCLEOTIDE SEQUENCE</scope>
    <source>
        <strain evidence="8">32O-Y</strain>
    </source>
</reference>
<feature type="domain" description="Luciferase-like" evidence="7">
    <location>
        <begin position="29"/>
        <end position="385"/>
    </location>
</feature>
<keyword evidence="2 6" id="KW-0288">FMN</keyword>
<evidence type="ECO:0000313" key="8">
    <source>
        <dbReference type="EMBL" id="AKU19416.1"/>
    </source>
</evidence>
<feature type="binding site" evidence="6">
    <location>
        <position position="228"/>
    </location>
    <ligand>
        <name>FMN</name>
        <dbReference type="ChEBI" id="CHEBI:58210"/>
    </ligand>
</feature>
<dbReference type="CDD" id="cd01095">
    <property type="entry name" value="Nitrilotriacetate_monoxgenase"/>
    <property type="match status" value="1"/>
</dbReference>
<feature type="binding site" evidence="6">
    <location>
        <position position="59"/>
    </location>
    <ligand>
        <name>FMN</name>
        <dbReference type="ChEBI" id="CHEBI:58210"/>
    </ligand>
</feature>
<keyword evidence="3" id="KW-0560">Oxidoreductase</keyword>
<comment type="similarity">
    <text evidence="5">Belongs to the NtaA/SnaA/DszA monooxygenase family.</text>
</comment>
<evidence type="ECO:0000256" key="5">
    <source>
        <dbReference type="ARBA" id="ARBA00033748"/>
    </source>
</evidence>
<keyword evidence="1 6" id="KW-0285">Flavoprotein</keyword>
<dbReference type="NCBIfam" id="TIGR03860">
    <property type="entry name" value="FMN_nitrolo"/>
    <property type="match status" value="1"/>
</dbReference>
<dbReference type="PANTHER" id="PTHR30011">
    <property type="entry name" value="ALKANESULFONATE MONOOXYGENASE-RELATED"/>
    <property type="match status" value="1"/>
</dbReference>
<feature type="binding site" evidence="6">
    <location>
        <position position="229"/>
    </location>
    <ligand>
        <name>FMN</name>
        <dbReference type="ChEBI" id="CHEBI:58210"/>
    </ligand>
</feature>
<dbReference type="SUPFAM" id="SSF51679">
    <property type="entry name" value="Bacterial luciferase-like"/>
    <property type="match status" value="1"/>
</dbReference>
<dbReference type="InterPro" id="IPR016215">
    <property type="entry name" value="NTA_MOA"/>
</dbReference>
<dbReference type="InterPro" id="IPR051260">
    <property type="entry name" value="Diverse_substr_monoxygenases"/>
</dbReference>
<dbReference type="InterPro" id="IPR011251">
    <property type="entry name" value="Luciferase-like_dom"/>
</dbReference>
<evidence type="ECO:0000259" key="7">
    <source>
        <dbReference type="Pfam" id="PF00296"/>
    </source>
</evidence>
<feature type="binding site" evidence="6">
    <location>
        <position position="154"/>
    </location>
    <ligand>
        <name>FMN</name>
        <dbReference type="ChEBI" id="CHEBI:58210"/>
    </ligand>
</feature>
<dbReference type="GO" id="GO:0016705">
    <property type="term" value="F:oxidoreductase activity, acting on paired donors, with incorporation or reduction of molecular oxygen"/>
    <property type="evidence" value="ECO:0007669"/>
    <property type="project" value="InterPro"/>
</dbReference>
<dbReference type="Gene3D" id="3.20.20.30">
    <property type="entry name" value="Luciferase-like domain"/>
    <property type="match status" value="1"/>
</dbReference>
<keyword evidence="4" id="KW-0503">Monooxygenase</keyword>
<dbReference type="EMBL" id="KR057836">
    <property type="protein sequence ID" value="AKU19416.1"/>
    <property type="molecule type" value="Genomic_DNA"/>
</dbReference>
<sequence length="444" mass="49773">MKKSDKTLHLGAFLYAVGHHAGGWRYPDNEISSLLDLEYYKKVAGIAEKGKFDLIFFADRLAIPDRFGNNFNNSIRYFASFRLDPVALITALSAVTSRIGLVATASTSYNEPFAVARAYATIDHLSKGRAAWNVVTSTNDGEARNFGRDAHFDHATRYERAQEFIEVVTKLWDSWEDGALVINREEGVYGNPEKVRYVNHKGEFFQVKGPLNVPRAPQGRPVLVQAGSSERGRDFAARWAEVIFTAQPALEGAREFYKDINGRLAKFNREPGSVKIMPGVMPIIGETEAEAKRKEELLRELVHPLAGLSLLSDSMNQDLSQFDLDKPLPELDTMRGNQSRQKIVAQLAKEEGLTLAQLGKRFGASRSHRVLVGTPAQIADNFEEWLEKEACDGFNIMCPYLPGGLNEFVELVVPELQRRGIFRKEYTGVTLRDHFGLERPNPVV</sequence>
<organism evidence="8">
    <name type="scientific">Paenibacillus sp. 32O-Y</name>
    <dbReference type="NCBI Taxonomy" id="1695219"/>
    <lineage>
        <taxon>Bacteria</taxon>
        <taxon>Bacillati</taxon>
        <taxon>Bacillota</taxon>
        <taxon>Bacilli</taxon>
        <taxon>Bacillales</taxon>
        <taxon>Paenibacillaceae</taxon>
        <taxon>Paenibacillus</taxon>
    </lineage>
</organism>
<accession>A0A0K1JRR9</accession>
<evidence type="ECO:0000256" key="3">
    <source>
        <dbReference type="ARBA" id="ARBA00023002"/>
    </source>
</evidence>
<evidence type="ECO:0000256" key="4">
    <source>
        <dbReference type="ARBA" id="ARBA00023033"/>
    </source>
</evidence>
<protein>
    <recommendedName>
        <fullName evidence="7">Luciferase-like domain-containing protein</fullName>
    </recommendedName>
</protein>
<dbReference type="AlphaFoldDB" id="A0A0K1JRR9"/>
<name>A0A0K1JRR9_9BACL</name>
<evidence type="ECO:0000256" key="2">
    <source>
        <dbReference type="ARBA" id="ARBA00022643"/>
    </source>
</evidence>
<dbReference type="GO" id="GO:0004497">
    <property type="term" value="F:monooxygenase activity"/>
    <property type="evidence" value="ECO:0007669"/>
    <property type="project" value="UniProtKB-KW"/>
</dbReference>